<proteinExistence type="predicted"/>
<gene>
    <name evidence="2" type="ORF">DXG03_003049</name>
</gene>
<dbReference type="Proteomes" id="UP000775547">
    <property type="component" value="Unassembled WGS sequence"/>
</dbReference>
<sequence>MSHSSPPDQSASDPALSSPSDNHEAWRCLLAVEQKLQDLTIFQTNTASALQNITQQLSNVAATLQNMSTAPPASQANPQAHELDVEATASLALESESYYQHKHNIDVYIDSFQSLYRKTGYPDGHYLIMKFHHGLSKWISDHLGNITTGCPDDTCIEAWMTAACKQAFIMKTEADFLRGRFAIKPGERMPATIPAPFRPLPPPIVHPMTAAALPVPKSLPMGVPMDIDKMRAARTADV</sequence>
<dbReference type="AlphaFoldDB" id="A0A9P7G0I3"/>
<reference evidence="2" key="1">
    <citation type="submission" date="2020-07" db="EMBL/GenBank/DDBJ databases">
        <authorList>
            <person name="Nieuwenhuis M."/>
            <person name="Van De Peppel L.J.J."/>
        </authorList>
    </citation>
    <scope>NUCLEOTIDE SEQUENCE</scope>
    <source>
        <strain evidence="2">AP01</strain>
        <tissue evidence="2">Mycelium</tissue>
    </source>
</reference>
<evidence type="ECO:0000256" key="1">
    <source>
        <dbReference type="SAM" id="MobiDB-lite"/>
    </source>
</evidence>
<dbReference type="OrthoDB" id="3070419at2759"/>
<reference evidence="2" key="2">
    <citation type="submission" date="2021-10" db="EMBL/GenBank/DDBJ databases">
        <title>Phylogenomics reveals ancestral predisposition of the termite-cultivated fungus Termitomyces towards a domesticated lifestyle.</title>
        <authorList>
            <person name="Auxier B."/>
            <person name="Grum-Grzhimaylo A."/>
            <person name="Cardenas M.E."/>
            <person name="Lodge J.D."/>
            <person name="Laessoe T."/>
            <person name="Pedersen O."/>
            <person name="Smith M.E."/>
            <person name="Kuyper T.W."/>
            <person name="Franco-Molano E.A."/>
            <person name="Baroni T.J."/>
            <person name="Aanen D.K."/>
        </authorList>
    </citation>
    <scope>NUCLEOTIDE SEQUENCE</scope>
    <source>
        <strain evidence="2">AP01</strain>
        <tissue evidence="2">Mycelium</tissue>
    </source>
</reference>
<evidence type="ECO:0000313" key="2">
    <source>
        <dbReference type="EMBL" id="KAG5639828.1"/>
    </source>
</evidence>
<feature type="region of interest" description="Disordered" evidence="1">
    <location>
        <begin position="1"/>
        <end position="20"/>
    </location>
</feature>
<protein>
    <submittedName>
        <fullName evidence="2">Uncharacterized protein</fullName>
    </submittedName>
</protein>
<name>A0A9P7G0I3_9AGAR</name>
<accession>A0A9P7G0I3</accession>
<comment type="caution">
    <text evidence="2">The sequence shown here is derived from an EMBL/GenBank/DDBJ whole genome shotgun (WGS) entry which is preliminary data.</text>
</comment>
<keyword evidence="3" id="KW-1185">Reference proteome</keyword>
<evidence type="ECO:0000313" key="3">
    <source>
        <dbReference type="Proteomes" id="UP000775547"/>
    </source>
</evidence>
<dbReference type="EMBL" id="JABCKV010001981">
    <property type="protein sequence ID" value="KAG5639828.1"/>
    <property type="molecule type" value="Genomic_DNA"/>
</dbReference>
<feature type="non-terminal residue" evidence="2">
    <location>
        <position position="1"/>
    </location>
</feature>
<organism evidence="2 3">
    <name type="scientific">Asterophora parasitica</name>
    <dbReference type="NCBI Taxonomy" id="117018"/>
    <lineage>
        <taxon>Eukaryota</taxon>
        <taxon>Fungi</taxon>
        <taxon>Dikarya</taxon>
        <taxon>Basidiomycota</taxon>
        <taxon>Agaricomycotina</taxon>
        <taxon>Agaricomycetes</taxon>
        <taxon>Agaricomycetidae</taxon>
        <taxon>Agaricales</taxon>
        <taxon>Tricholomatineae</taxon>
        <taxon>Lyophyllaceae</taxon>
        <taxon>Asterophora</taxon>
    </lineage>
</organism>